<evidence type="ECO:0000313" key="2">
    <source>
        <dbReference type="EMBL" id="MBF8437507.1"/>
    </source>
</evidence>
<protein>
    <submittedName>
        <fullName evidence="2">Uncharacterized protein</fullName>
    </submittedName>
</protein>
<feature type="signal peptide" evidence="1">
    <location>
        <begin position="1"/>
        <end position="23"/>
    </location>
</feature>
<accession>A0A931AS79</accession>
<keyword evidence="1" id="KW-0732">Signal</keyword>
<dbReference type="RefSeq" id="WP_270454501.1">
    <property type="nucleotide sequence ID" value="NZ_JADPIE010000006.1"/>
</dbReference>
<feature type="chain" id="PRO_5038875545" evidence="1">
    <location>
        <begin position="24"/>
        <end position="285"/>
    </location>
</feature>
<proteinExistence type="predicted"/>
<gene>
    <name evidence="2" type="ORF">I0Q91_10470</name>
</gene>
<dbReference type="AlphaFoldDB" id="A0A931AS79"/>
<dbReference type="PROSITE" id="PS51257">
    <property type="entry name" value="PROKAR_LIPOPROTEIN"/>
    <property type="match status" value="1"/>
</dbReference>
<evidence type="ECO:0000256" key="1">
    <source>
        <dbReference type="SAM" id="SignalP"/>
    </source>
</evidence>
<sequence length="285" mass="32874">MKKNLKYISIFVLMFSFMFFLSSCDSGSSSSSDTIATTVYNLNAQTAGIGTITDIDSGEVLTGNQDSMYSDRFLRDDRIRLRAEGAGNSEFLFWADNNVGNIYNPRQDITMNSNKSVMAVFGGEEVFLAGYIHENIQNKNVIGFWKTLNDFPHLEIYVRDTRYATERYRYFLDAENRQEDHRDNAIVKSDQGADSEFIAAIYRIEEPEDDLDYTKILFVYADVLTFRAVVLDSQITENENLFAEAYEKKDSTDEFITFVRQVIHENRNKDIILGSTEWPYYDINN</sequence>
<organism evidence="2 3">
    <name type="scientific">Halonatronomonas betaini</name>
    <dbReference type="NCBI Taxonomy" id="2778430"/>
    <lineage>
        <taxon>Bacteria</taxon>
        <taxon>Bacillati</taxon>
        <taxon>Bacillota</taxon>
        <taxon>Clostridia</taxon>
        <taxon>Halanaerobiales</taxon>
        <taxon>Halarsenatibacteraceae</taxon>
        <taxon>Halonatronomonas</taxon>
    </lineage>
</organism>
<name>A0A931AS79_9FIRM</name>
<dbReference type="Proteomes" id="UP000621436">
    <property type="component" value="Unassembled WGS sequence"/>
</dbReference>
<reference evidence="2" key="1">
    <citation type="submission" date="2020-11" db="EMBL/GenBank/DDBJ databases">
        <title>Halonatronomonas betainensis gen. nov., sp. nov. a novel haloalkaliphilic representative of the family Halanaerobiacae capable of betaine degradation.</title>
        <authorList>
            <person name="Boltyanskaya Y."/>
            <person name="Kevbrin V."/>
            <person name="Detkova E."/>
            <person name="Grouzdev D.S."/>
            <person name="Koziaeva V."/>
            <person name="Zhilina T."/>
        </authorList>
    </citation>
    <scope>NUCLEOTIDE SEQUENCE</scope>
    <source>
        <strain evidence="2">Z-7014</strain>
    </source>
</reference>
<comment type="caution">
    <text evidence="2">The sequence shown here is derived from an EMBL/GenBank/DDBJ whole genome shotgun (WGS) entry which is preliminary data.</text>
</comment>
<keyword evidence="3" id="KW-1185">Reference proteome</keyword>
<dbReference type="EMBL" id="JADPIE010000006">
    <property type="protein sequence ID" value="MBF8437507.1"/>
    <property type="molecule type" value="Genomic_DNA"/>
</dbReference>
<evidence type="ECO:0000313" key="3">
    <source>
        <dbReference type="Proteomes" id="UP000621436"/>
    </source>
</evidence>